<feature type="transmembrane region" description="Helical" evidence="1">
    <location>
        <begin position="231"/>
        <end position="253"/>
    </location>
</feature>
<feature type="transmembrane region" description="Helical" evidence="1">
    <location>
        <begin position="60"/>
        <end position="77"/>
    </location>
</feature>
<dbReference type="RefSeq" id="WP_050598448.1">
    <property type="nucleotide sequence ID" value="NZ_JANFVX010000011.1"/>
</dbReference>
<protein>
    <recommendedName>
        <fullName evidence="4">DUF2157 domain-containing protein</fullName>
    </recommendedName>
</protein>
<dbReference type="Proteomes" id="UP001208888">
    <property type="component" value="Unassembled WGS sequence"/>
</dbReference>
<feature type="transmembrane region" description="Helical" evidence="1">
    <location>
        <begin position="114"/>
        <end position="132"/>
    </location>
</feature>
<comment type="caution">
    <text evidence="2">The sequence shown here is derived from an EMBL/GenBank/DDBJ whole genome shotgun (WGS) entry which is preliminary data.</text>
</comment>
<organism evidence="2 3">
    <name type="scientific">Pantoea ananas</name>
    <name type="common">Erwinia uredovora</name>
    <dbReference type="NCBI Taxonomy" id="553"/>
    <lineage>
        <taxon>Bacteria</taxon>
        <taxon>Pseudomonadati</taxon>
        <taxon>Pseudomonadota</taxon>
        <taxon>Gammaproteobacteria</taxon>
        <taxon>Enterobacterales</taxon>
        <taxon>Erwiniaceae</taxon>
        <taxon>Pantoea</taxon>
    </lineage>
</organism>
<feature type="transmembrane region" description="Helical" evidence="1">
    <location>
        <begin position="164"/>
        <end position="185"/>
    </location>
</feature>
<feature type="transmembrane region" description="Helical" evidence="1">
    <location>
        <begin position="139"/>
        <end position="158"/>
    </location>
</feature>
<accession>A0AAJ1FVP7</accession>
<evidence type="ECO:0000313" key="3">
    <source>
        <dbReference type="Proteomes" id="UP001208888"/>
    </source>
</evidence>
<gene>
    <name evidence="2" type="ORF">NB703_003001</name>
</gene>
<keyword evidence="1" id="KW-0812">Transmembrane</keyword>
<sequence>MKVTLDLKQLQNEGKITQSEHARLASLGREDTGSLLVNLMIGFSVMAVAGGIFLLVPSAVIIMALGAVLMAVGLALVMRGSTAWVLVANICILVATLLIAAAIMLLAASSNHHLPFYAASLMVAALLAVCSIPARSGLLASLTVLALFAALGGVAAYNTGYYELMVMQPLLTVLLFSLLALGAHLTSRKLAWTWSRLLVIVARTALLLVNLGFWVGSLWGDALNWLPGTTVRIPGAVFALTWAAGLITVGVWAGRTDRRWVLNLVAVFGGNSLLHTMVRATGRDADDGTGSRACDAWFRVLPVAG</sequence>
<proteinExistence type="predicted"/>
<dbReference type="EMBL" id="JANFVX010000011">
    <property type="protein sequence ID" value="MCW0344908.1"/>
    <property type="molecule type" value="Genomic_DNA"/>
</dbReference>
<evidence type="ECO:0000256" key="1">
    <source>
        <dbReference type="SAM" id="Phobius"/>
    </source>
</evidence>
<evidence type="ECO:0000313" key="2">
    <source>
        <dbReference type="EMBL" id="MCW0344908.1"/>
    </source>
</evidence>
<name>A0AAJ1FVP7_PANAN</name>
<dbReference type="AlphaFoldDB" id="A0AAJ1FVP7"/>
<feature type="transmembrane region" description="Helical" evidence="1">
    <location>
        <begin position="260"/>
        <end position="278"/>
    </location>
</feature>
<evidence type="ECO:0008006" key="4">
    <source>
        <dbReference type="Google" id="ProtNLM"/>
    </source>
</evidence>
<keyword evidence="1" id="KW-1133">Transmembrane helix</keyword>
<reference evidence="2" key="1">
    <citation type="submission" date="2022-06" db="EMBL/GenBank/DDBJ databases">
        <title>Dynamics of rice microbiomes reveals core vertical transmitted seed endophytes.</title>
        <authorList>
            <person name="Liao K."/>
            <person name="Zhang X."/>
        </authorList>
    </citation>
    <scope>NUCLEOTIDE SEQUENCE</scope>
    <source>
        <strain evidence="2">JT1-17</strain>
    </source>
</reference>
<feature type="transmembrane region" description="Helical" evidence="1">
    <location>
        <begin position="35"/>
        <end position="54"/>
    </location>
</feature>
<feature type="transmembrane region" description="Helical" evidence="1">
    <location>
        <begin position="84"/>
        <end position="108"/>
    </location>
</feature>
<feature type="transmembrane region" description="Helical" evidence="1">
    <location>
        <begin position="197"/>
        <end position="219"/>
    </location>
</feature>
<keyword evidence="1" id="KW-0472">Membrane</keyword>